<evidence type="ECO:0000256" key="2">
    <source>
        <dbReference type="ARBA" id="ARBA00006576"/>
    </source>
</evidence>
<dbReference type="CDD" id="cd01286">
    <property type="entry name" value="deoxycytidylate_deaminase"/>
    <property type="match status" value="1"/>
</dbReference>
<dbReference type="PROSITE" id="PS51747">
    <property type="entry name" value="CYT_DCMP_DEAMINASES_2"/>
    <property type="match status" value="1"/>
</dbReference>
<feature type="domain" description="CMP/dCMP-type deaminase" evidence="10">
    <location>
        <begin position="28"/>
        <end position="151"/>
    </location>
</feature>
<comment type="cofactor">
    <cofactor evidence="1">
        <name>Zn(2+)</name>
        <dbReference type="ChEBI" id="CHEBI:29105"/>
    </cofactor>
</comment>
<accession>A0A9P0FUT6</accession>
<dbReference type="PANTHER" id="PTHR11086">
    <property type="entry name" value="DEOXYCYTIDYLATE DEAMINASE-RELATED"/>
    <property type="match status" value="1"/>
</dbReference>
<dbReference type="InterPro" id="IPR035105">
    <property type="entry name" value="Deoxycytidylate_deaminase_dom"/>
</dbReference>
<dbReference type="GO" id="GO:0008270">
    <property type="term" value="F:zinc ion binding"/>
    <property type="evidence" value="ECO:0007669"/>
    <property type="project" value="InterPro"/>
</dbReference>
<dbReference type="InterPro" id="IPR002125">
    <property type="entry name" value="CMP_dCMP_dom"/>
</dbReference>
<evidence type="ECO:0000256" key="1">
    <source>
        <dbReference type="ARBA" id="ARBA00001947"/>
    </source>
</evidence>
<keyword evidence="6" id="KW-0862">Zinc</keyword>
<dbReference type="InterPro" id="IPR016192">
    <property type="entry name" value="APOBEC/CMP_deaminase_Zn-bd"/>
</dbReference>
<keyword evidence="12" id="KW-1185">Reference proteome</keyword>
<feature type="compositionally biased region" description="Polar residues" evidence="9">
    <location>
        <begin position="1"/>
        <end position="18"/>
    </location>
</feature>
<gene>
    <name evidence="11" type="ORF">CINC_LOCUS5235</name>
</gene>
<protein>
    <recommendedName>
        <fullName evidence="8">dCMP deaminase</fullName>
        <ecNumber evidence="7">3.5.4.12</ecNumber>
    </recommendedName>
    <alternativeName>
        <fullName evidence="8">dCMP deaminase</fullName>
    </alternativeName>
</protein>
<organism evidence="11 12">
    <name type="scientific">Chrysodeixis includens</name>
    <name type="common">Soybean looper</name>
    <name type="synonym">Pseudoplusia includens</name>
    <dbReference type="NCBI Taxonomy" id="689277"/>
    <lineage>
        <taxon>Eukaryota</taxon>
        <taxon>Metazoa</taxon>
        <taxon>Ecdysozoa</taxon>
        <taxon>Arthropoda</taxon>
        <taxon>Hexapoda</taxon>
        <taxon>Insecta</taxon>
        <taxon>Pterygota</taxon>
        <taxon>Neoptera</taxon>
        <taxon>Endopterygota</taxon>
        <taxon>Lepidoptera</taxon>
        <taxon>Glossata</taxon>
        <taxon>Ditrysia</taxon>
        <taxon>Noctuoidea</taxon>
        <taxon>Noctuidae</taxon>
        <taxon>Plusiinae</taxon>
        <taxon>Chrysodeixis</taxon>
    </lineage>
</organism>
<evidence type="ECO:0000256" key="7">
    <source>
        <dbReference type="ARBA" id="ARBA00038938"/>
    </source>
</evidence>
<dbReference type="InterPro" id="IPR016193">
    <property type="entry name" value="Cytidine_deaminase-like"/>
</dbReference>
<dbReference type="GO" id="GO:0009165">
    <property type="term" value="P:nucleotide biosynthetic process"/>
    <property type="evidence" value="ECO:0007669"/>
    <property type="project" value="UniProtKB-KW"/>
</dbReference>
<dbReference type="EMBL" id="LR824022">
    <property type="protein sequence ID" value="CAH0591633.1"/>
    <property type="molecule type" value="Genomic_DNA"/>
</dbReference>
<dbReference type="InterPro" id="IPR015517">
    <property type="entry name" value="dCMP_deaminase-rel"/>
</dbReference>
<dbReference type="PROSITE" id="PS00903">
    <property type="entry name" value="CYT_DCMP_DEAMINASES_1"/>
    <property type="match status" value="1"/>
</dbReference>
<evidence type="ECO:0000256" key="3">
    <source>
        <dbReference type="ARBA" id="ARBA00022723"/>
    </source>
</evidence>
<dbReference type="EC" id="3.5.4.12" evidence="7"/>
<dbReference type="SUPFAM" id="SSF53927">
    <property type="entry name" value="Cytidine deaminase-like"/>
    <property type="match status" value="1"/>
</dbReference>
<evidence type="ECO:0000256" key="6">
    <source>
        <dbReference type="ARBA" id="ARBA00022833"/>
    </source>
</evidence>
<dbReference type="Pfam" id="PF00383">
    <property type="entry name" value="dCMP_cyt_deam_1"/>
    <property type="match status" value="1"/>
</dbReference>
<evidence type="ECO:0000256" key="4">
    <source>
        <dbReference type="ARBA" id="ARBA00022727"/>
    </source>
</evidence>
<dbReference type="Gene3D" id="3.40.140.10">
    <property type="entry name" value="Cytidine Deaminase, domain 2"/>
    <property type="match status" value="1"/>
</dbReference>
<dbReference type="GO" id="GO:0004132">
    <property type="term" value="F:dCMP deaminase activity"/>
    <property type="evidence" value="ECO:0007669"/>
    <property type="project" value="UniProtKB-EC"/>
</dbReference>
<proteinExistence type="inferred from homology"/>
<evidence type="ECO:0000256" key="5">
    <source>
        <dbReference type="ARBA" id="ARBA00022801"/>
    </source>
</evidence>
<dbReference type="GO" id="GO:0005737">
    <property type="term" value="C:cytoplasm"/>
    <property type="evidence" value="ECO:0007669"/>
    <property type="project" value="TreeGrafter"/>
</dbReference>
<dbReference type="AlphaFoldDB" id="A0A9P0FUT6"/>
<evidence type="ECO:0000313" key="12">
    <source>
        <dbReference type="Proteomes" id="UP001154114"/>
    </source>
</evidence>
<sequence length="177" mass="20074">MDITQKTANMSLSSNSTGGYHGRQPEIDWEEYFMGLALLSAKRSKDNRLQVGACIVNDEKRIISLGYNGMPYGRDDLFPWNDRTKTFVCHAEMNAIMNNKGVNMKGCTMYVTMHPCVECAKIIVHSGITKIVYLSDSRAHKDKYQDGKRLLTKLQTEGYITLSQYKPTCESIVINFN</sequence>
<reference evidence="11" key="1">
    <citation type="submission" date="2021-12" db="EMBL/GenBank/DDBJ databases">
        <authorList>
            <person name="King R."/>
        </authorList>
    </citation>
    <scope>NUCLEOTIDE SEQUENCE</scope>
</reference>
<dbReference type="OrthoDB" id="6710946at2759"/>
<keyword evidence="3" id="KW-0479">Metal-binding</keyword>
<keyword evidence="5" id="KW-0378">Hydrolase</keyword>
<name>A0A9P0FUT6_CHRIL</name>
<dbReference type="Proteomes" id="UP001154114">
    <property type="component" value="Chromosome 19"/>
</dbReference>
<keyword evidence="4" id="KW-0545">Nucleotide biosynthesis</keyword>
<evidence type="ECO:0000313" key="11">
    <source>
        <dbReference type="EMBL" id="CAH0591633.1"/>
    </source>
</evidence>
<evidence type="ECO:0000259" key="10">
    <source>
        <dbReference type="PROSITE" id="PS51747"/>
    </source>
</evidence>
<evidence type="ECO:0000256" key="9">
    <source>
        <dbReference type="SAM" id="MobiDB-lite"/>
    </source>
</evidence>
<evidence type="ECO:0000256" key="8">
    <source>
        <dbReference type="ARBA" id="ARBA00041763"/>
    </source>
</evidence>
<feature type="region of interest" description="Disordered" evidence="9">
    <location>
        <begin position="1"/>
        <end position="21"/>
    </location>
</feature>
<dbReference type="PANTHER" id="PTHR11086:SF18">
    <property type="entry name" value="DEOXYCYTIDYLATE DEAMINASE"/>
    <property type="match status" value="1"/>
</dbReference>
<comment type="similarity">
    <text evidence="2">Belongs to the cytidine and deoxycytidylate deaminase family.</text>
</comment>